<dbReference type="GO" id="GO:0051015">
    <property type="term" value="F:actin filament binding"/>
    <property type="evidence" value="ECO:0007669"/>
    <property type="project" value="InterPro"/>
</dbReference>
<protein>
    <recommendedName>
        <fullName evidence="3">HP domain-containing protein</fullName>
    </recommendedName>
</protein>
<feature type="compositionally biased region" description="Basic residues" evidence="2">
    <location>
        <begin position="926"/>
        <end position="939"/>
    </location>
</feature>
<organism evidence="4 5">
    <name type="scientific">Macrostomum lignano</name>
    <dbReference type="NCBI Taxonomy" id="282301"/>
    <lineage>
        <taxon>Eukaryota</taxon>
        <taxon>Metazoa</taxon>
        <taxon>Spiralia</taxon>
        <taxon>Lophotrochozoa</taxon>
        <taxon>Platyhelminthes</taxon>
        <taxon>Rhabditophora</taxon>
        <taxon>Macrostomorpha</taxon>
        <taxon>Macrostomida</taxon>
        <taxon>Macrostomidae</taxon>
        <taxon>Macrostomum</taxon>
    </lineage>
</organism>
<evidence type="ECO:0000313" key="5">
    <source>
        <dbReference type="Proteomes" id="UP000215902"/>
    </source>
</evidence>
<dbReference type="Proteomes" id="UP000215902">
    <property type="component" value="Unassembled WGS sequence"/>
</dbReference>
<dbReference type="SMART" id="SM00153">
    <property type="entry name" value="VHP"/>
    <property type="match status" value="1"/>
</dbReference>
<evidence type="ECO:0000256" key="2">
    <source>
        <dbReference type="SAM" id="MobiDB-lite"/>
    </source>
</evidence>
<dbReference type="Pfam" id="PF02209">
    <property type="entry name" value="VHP"/>
    <property type="match status" value="1"/>
</dbReference>
<dbReference type="GO" id="GO:0005546">
    <property type="term" value="F:phosphatidylinositol-4,5-bisphosphate binding"/>
    <property type="evidence" value="ECO:0007669"/>
    <property type="project" value="TreeGrafter"/>
</dbReference>
<feature type="compositionally biased region" description="Polar residues" evidence="2">
    <location>
        <begin position="772"/>
        <end position="784"/>
    </location>
</feature>
<dbReference type="OrthoDB" id="28894at2759"/>
<feature type="compositionally biased region" description="Basic and acidic residues" evidence="2">
    <location>
        <begin position="131"/>
        <end position="141"/>
    </location>
</feature>
<reference evidence="4 5" key="1">
    <citation type="submission" date="2017-06" db="EMBL/GenBank/DDBJ databases">
        <title>A platform for efficient transgenesis in Macrostomum lignano, a flatworm model organism for stem cell research.</title>
        <authorList>
            <person name="Berezikov E."/>
        </authorList>
    </citation>
    <scope>NUCLEOTIDE SEQUENCE [LARGE SCALE GENOMIC DNA]</scope>
    <source>
        <strain evidence="4">DV1</strain>
        <tissue evidence="4">Whole organism</tissue>
    </source>
</reference>
<dbReference type="InterPro" id="IPR029006">
    <property type="entry name" value="ADF-H/Gelsolin-like_dom_sf"/>
</dbReference>
<comment type="similarity">
    <text evidence="1">Belongs to the villin/gelsolin family.</text>
</comment>
<feature type="compositionally biased region" description="Polar residues" evidence="2">
    <location>
        <begin position="211"/>
        <end position="221"/>
    </location>
</feature>
<dbReference type="GO" id="GO:0008154">
    <property type="term" value="P:actin polymerization or depolymerization"/>
    <property type="evidence" value="ECO:0007669"/>
    <property type="project" value="TreeGrafter"/>
</dbReference>
<evidence type="ECO:0000259" key="3">
    <source>
        <dbReference type="PROSITE" id="PS51089"/>
    </source>
</evidence>
<feature type="region of interest" description="Disordered" evidence="2">
    <location>
        <begin position="251"/>
        <end position="288"/>
    </location>
</feature>
<feature type="region of interest" description="Disordered" evidence="2">
    <location>
        <begin position="1"/>
        <end position="239"/>
    </location>
</feature>
<feature type="compositionally biased region" description="Basic and acidic residues" evidence="2">
    <location>
        <begin position="199"/>
        <end position="209"/>
    </location>
</feature>
<feature type="compositionally biased region" description="Low complexity" evidence="2">
    <location>
        <begin position="682"/>
        <end position="693"/>
    </location>
</feature>
<accession>A0A267FK59</accession>
<feature type="compositionally biased region" description="Basic and acidic residues" evidence="2">
    <location>
        <begin position="114"/>
        <end position="124"/>
    </location>
</feature>
<dbReference type="PANTHER" id="PTHR11977:SF45">
    <property type="entry name" value="SUPERVILLIN"/>
    <property type="match status" value="1"/>
</dbReference>
<dbReference type="STRING" id="282301.A0A267FK59"/>
<gene>
    <name evidence="4" type="ORF">BOX15_Mlig033175g2</name>
</gene>
<feature type="region of interest" description="Disordered" evidence="2">
    <location>
        <begin position="501"/>
        <end position="529"/>
    </location>
</feature>
<feature type="non-terminal residue" evidence="4">
    <location>
        <position position="1"/>
    </location>
</feature>
<dbReference type="Pfam" id="PF00626">
    <property type="entry name" value="Gelsolin"/>
    <property type="match status" value="2"/>
</dbReference>
<dbReference type="PROSITE" id="PS51089">
    <property type="entry name" value="HP"/>
    <property type="match status" value="1"/>
</dbReference>
<proteinExistence type="inferred from homology"/>
<feature type="compositionally biased region" description="Polar residues" evidence="2">
    <location>
        <begin position="549"/>
        <end position="560"/>
    </location>
</feature>
<dbReference type="GO" id="GO:0015629">
    <property type="term" value="C:actin cytoskeleton"/>
    <property type="evidence" value="ECO:0007669"/>
    <property type="project" value="TreeGrafter"/>
</dbReference>
<feature type="compositionally biased region" description="Basic and acidic residues" evidence="2">
    <location>
        <begin position="647"/>
        <end position="660"/>
    </location>
</feature>
<dbReference type="SUPFAM" id="SSF55753">
    <property type="entry name" value="Actin depolymerizing proteins"/>
    <property type="match status" value="4"/>
</dbReference>
<dbReference type="PANTHER" id="PTHR11977">
    <property type="entry name" value="VILLIN"/>
    <property type="match status" value="1"/>
</dbReference>
<feature type="compositionally biased region" description="Polar residues" evidence="2">
    <location>
        <begin position="664"/>
        <end position="681"/>
    </location>
</feature>
<feature type="compositionally biased region" description="Gly residues" evidence="2">
    <location>
        <begin position="312"/>
        <end position="323"/>
    </location>
</feature>
<dbReference type="InterPro" id="IPR007123">
    <property type="entry name" value="Gelsolin-like_dom"/>
</dbReference>
<feature type="compositionally biased region" description="Low complexity" evidence="2">
    <location>
        <begin position="952"/>
        <end position="980"/>
    </location>
</feature>
<feature type="compositionally biased region" description="Polar residues" evidence="2">
    <location>
        <begin position="617"/>
        <end position="627"/>
    </location>
</feature>
<dbReference type="InterPro" id="IPR007122">
    <property type="entry name" value="Villin/Gelsolin"/>
</dbReference>
<feature type="compositionally biased region" description="Gly residues" evidence="2">
    <location>
        <begin position="1640"/>
        <end position="1651"/>
    </location>
</feature>
<feature type="region of interest" description="Disordered" evidence="2">
    <location>
        <begin position="542"/>
        <end position="569"/>
    </location>
</feature>
<feature type="region of interest" description="Disordered" evidence="2">
    <location>
        <begin position="1573"/>
        <end position="1599"/>
    </location>
</feature>
<feature type="compositionally biased region" description="Low complexity" evidence="2">
    <location>
        <begin position="275"/>
        <end position="286"/>
    </location>
</feature>
<dbReference type="GO" id="GO:0005737">
    <property type="term" value="C:cytoplasm"/>
    <property type="evidence" value="ECO:0007669"/>
    <property type="project" value="TreeGrafter"/>
</dbReference>
<feature type="region of interest" description="Disordered" evidence="2">
    <location>
        <begin position="803"/>
        <end position="852"/>
    </location>
</feature>
<feature type="compositionally biased region" description="Low complexity" evidence="2">
    <location>
        <begin position="251"/>
        <end position="262"/>
    </location>
</feature>
<dbReference type="InterPro" id="IPR036886">
    <property type="entry name" value="Villin_headpiece_dom_sf"/>
</dbReference>
<feature type="domain" description="HP" evidence="3">
    <location>
        <begin position="1807"/>
        <end position="1870"/>
    </location>
</feature>
<keyword evidence="5" id="KW-1185">Reference proteome</keyword>
<feature type="compositionally biased region" description="Gly residues" evidence="2">
    <location>
        <begin position="1"/>
        <end position="20"/>
    </location>
</feature>
<feature type="compositionally biased region" description="Basic and acidic residues" evidence="2">
    <location>
        <begin position="165"/>
        <end position="175"/>
    </location>
</feature>
<feature type="compositionally biased region" description="Basic and acidic residues" evidence="2">
    <location>
        <begin position="23"/>
        <end position="42"/>
    </location>
</feature>
<feature type="region of interest" description="Disordered" evidence="2">
    <location>
        <begin position="1635"/>
        <end position="1668"/>
    </location>
</feature>
<dbReference type="Gene3D" id="3.40.20.10">
    <property type="entry name" value="Severin"/>
    <property type="match status" value="5"/>
</dbReference>
<sequence>CQRQGANGGSKGGGSGGGSGKESLQERQLRRQRIARERRMQELHQQQQQQSEESEQRPQQQQRHQQYQHESEQRPQQQQRHQEYQHESEPRPQQQQRHQEYQIESEPIPQQQQRHPEYQNESKQRPQQQQRHQEYQYESEQRPQQQQRHQEYQNESEPIPQQQQRHPEYQNESKQRPQQQQRHQEYQHESEPRPQQQQRHQEYQHESEQRPQLQQRYQASEQRPQVSQQPQQKLQRQGAVESTGLVCFQLTSPTQLSPSPSSVSARKILSPSPAPSASPSVSGVVSNPIDDFSYLSVSQRRAMFSSSSNSTSGGGSGGGGGSNCGRRLNRSERRLRSRTLPISVEDLEKAAALAASSGGGGNDAASVAPAAAAAIDDEQAAQAAEECAAGGLSIAERALRLVRQQQEDVSNAAAAAEDIKDEAAAELSQLPAVSGIISQWRQQPLRRISDVKSPASAAVNRLWPEVEETVNEQGGSHVDELSSLSLSAKRQMFLTKACTVTTSRARDSDSDTASVSSSRRRRRLRNQTTPVTLEDVASLFLKDGDDNKSSTMETAVTTTDGQEDSEMEEAARVRLRGKAAEGIQRWSTMQQPVAKDSSPPTSVAKELPTRGRPITELVSQLQQQAGEQDTRSKKGSPWASSIGKRLNFREQTRPHSRSLDESGETSSGDEQSVAASQQTKPSADQSSAQQAAEEAVRTSPAKHQYKLRSSTAPLPGASGSLADRLQALQKSGEENWKQRVSPRSSPDRPRSQIADLQSQLIREEAVGWRSKQPASSSDEASSFTVRSRLGDLANSEAAERLSGLLSSPARGQLPRRTLTCSPPPGAAAAAAAAESDGVAGGRPDSLSFDSDETAGSGFAFASIYMSETAEQFFPSMEPEDLTPADAVKPKDEDENEKTQQSAVAIDEPPQIDPEGGAEIASDLVQLRRRPMPQNRRRAQKNPVRARAQLEQSAASPSGSPASSVAQWDSSATSPPAASAPKTEDKARPSSKVNQGLAKEAIQGLQAKVDLDAVSLQRADPAAPVGPFGAISQAHKSLMLVQIKGRRQAQARLVRPRHQSLCSGDCYLLVSRDAVYLWQGELSNVLEASKASELAKWVAAKRALGYAGSSSEPLQLSSSDVSSSKSARFWRLLGYESPQEVRPPLADEEDSVYEQLLADTNAYYRVDTAACSLVPIEEFWGRPATHRLLELPDTDAVVCDFGSEVYLWCSRRADRYTRRLGVKLAELLFNSPYDYSSCLVSPLEPWLALTGRAITDGDEEASVRGERRPDWCLLGKVNENGETVLFREKFTDWPDKRGLILGQRPGRLDASNRPLSQSLAPPDWDLIPCQPADMLAAWQRRPPACLELEGSRLGRGGTWTEVTDGLKRSFQLETLSVRAWLVTPELERRELPAESAGQLNTCGIRLLRWQYRLISLTGRLGGVGSGPGGRDTGRDRCAYFYWQGAGAGQREKGAGALLTVQLDEERCPQVHVAEGSEPPAFARIFQGSCIIYSESSSADRSSVGRLFLVRGHRLEECLLVEVPRSPDSLRPRGCYLLLLPDGRGHLWLGSATASWYRELARQRAEKFAAGTPMEMGFEGRPVPPDSWATERPGGESGAFLAALGGPGAQLDIQQDEDDEVKDKDDPPPVRVYKFASSARSSGGGGGGGGGGDLQFSLVSDPWHEPDRPSPFPCQLSALLALPQPANAFVLFDAGSRLFLWQGWNPSEATAATAAAASAADAEAQAAAAAISSRVAGSSLTRFEAEKRAVLSTAINYGKMLGIPANHQLLVFAGSEPLAFRHLFPSWEPDLGTGAPRHPAQELQLVHERLNNLSFTLERLQQRPLPEGVDPGRLEVYLDDAEFASAFSMTRHEFAGLNDWRRLEMKKALGLY</sequence>
<dbReference type="SMART" id="SM00262">
    <property type="entry name" value="GEL"/>
    <property type="match status" value="3"/>
</dbReference>
<dbReference type="GO" id="GO:0051014">
    <property type="term" value="P:actin filament severing"/>
    <property type="evidence" value="ECO:0007669"/>
    <property type="project" value="TreeGrafter"/>
</dbReference>
<feature type="compositionally biased region" description="Low complexity" evidence="2">
    <location>
        <begin position="91"/>
        <end position="113"/>
    </location>
</feature>
<dbReference type="EMBL" id="NIVC01000975">
    <property type="protein sequence ID" value="PAA74156.1"/>
    <property type="molecule type" value="Genomic_DNA"/>
</dbReference>
<dbReference type="GO" id="GO:0051016">
    <property type="term" value="P:barbed-end actin filament capping"/>
    <property type="evidence" value="ECO:0007669"/>
    <property type="project" value="TreeGrafter"/>
</dbReference>
<name>A0A267FK59_9PLAT</name>
<feature type="compositionally biased region" description="Basic and acidic residues" evidence="2">
    <location>
        <begin position="80"/>
        <end position="90"/>
    </location>
</feature>
<feature type="compositionally biased region" description="Low complexity" evidence="2">
    <location>
        <begin position="43"/>
        <end position="65"/>
    </location>
</feature>
<dbReference type="SUPFAM" id="SSF47050">
    <property type="entry name" value="VHP, Villin headpiece domain"/>
    <property type="match status" value="1"/>
</dbReference>
<feature type="compositionally biased region" description="Low complexity" evidence="2">
    <location>
        <begin position="222"/>
        <end position="237"/>
    </location>
</feature>
<comment type="caution">
    <text evidence="4">The sequence shown here is derived from an EMBL/GenBank/DDBJ whole genome shotgun (WGS) entry which is preliminary data.</text>
</comment>
<feature type="region of interest" description="Disordered" evidence="2">
    <location>
        <begin position="301"/>
        <end position="341"/>
    </location>
</feature>
<feature type="region of interest" description="Disordered" evidence="2">
    <location>
        <begin position="582"/>
        <end position="784"/>
    </location>
</feature>
<dbReference type="InterPro" id="IPR003128">
    <property type="entry name" value="Villin_headpiece"/>
</dbReference>
<evidence type="ECO:0000256" key="1">
    <source>
        <dbReference type="ARBA" id="ARBA00008418"/>
    </source>
</evidence>
<dbReference type="Gene3D" id="1.10.950.10">
    <property type="entry name" value="Villin headpiece domain"/>
    <property type="match status" value="1"/>
</dbReference>
<evidence type="ECO:0000313" key="4">
    <source>
        <dbReference type="EMBL" id="PAA74156.1"/>
    </source>
</evidence>
<feature type="compositionally biased region" description="Basic and acidic residues" evidence="2">
    <location>
        <begin position="182"/>
        <end position="192"/>
    </location>
</feature>
<feature type="region of interest" description="Disordered" evidence="2">
    <location>
        <begin position="871"/>
        <end position="994"/>
    </location>
</feature>